<dbReference type="EMBL" id="AP024525">
    <property type="protein sequence ID" value="BCT77859.1"/>
    <property type="molecule type" value="Genomic_DNA"/>
</dbReference>
<dbReference type="Proteomes" id="UP001319861">
    <property type="component" value="Chromosome"/>
</dbReference>
<feature type="region of interest" description="Disordered" evidence="1">
    <location>
        <begin position="64"/>
        <end position="126"/>
    </location>
</feature>
<keyword evidence="3" id="KW-1185">Reference proteome</keyword>
<proteinExistence type="predicted"/>
<gene>
    <name evidence="2" type="ORF">SCMU_37010</name>
</gene>
<organism evidence="2 3">
    <name type="scientific">Sinomonas cyclohexanicum</name>
    <name type="common">Corynebacterium cyclohexanicum</name>
    <dbReference type="NCBI Taxonomy" id="322009"/>
    <lineage>
        <taxon>Bacteria</taxon>
        <taxon>Bacillati</taxon>
        <taxon>Actinomycetota</taxon>
        <taxon>Actinomycetes</taxon>
        <taxon>Micrococcales</taxon>
        <taxon>Micrococcaceae</taxon>
        <taxon>Sinomonas</taxon>
    </lineage>
</organism>
<reference evidence="2 3" key="1">
    <citation type="journal article" date="2021" name="J. Biosci. Bioeng.">
        <title>Identification and characterization of a chc gene cluster responsible for the aromatization pathway of cyclohexanecarboxylate degradation in Sinomonas cyclohexanicum ATCC 51369.</title>
        <authorList>
            <person name="Yamamoto T."/>
            <person name="Hasegawa Y."/>
            <person name="Lau P.C.K."/>
            <person name="Iwaki H."/>
        </authorList>
    </citation>
    <scope>NUCLEOTIDE SEQUENCE [LARGE SCALE GENOMIC DNA]</scope>
    <source>
        <strain evidence="2 3">ATCC 51369</strain>
    </source>
</reference>
<name>A0ABN6FN70_SINCY</name>
<evidence type="ECO:0000313" key="3">
    <source>
        <dbReference type="Proteomes" id="UP001319861"/>
    </source>
</evidence>
<protein>
    <submittedName>
        <fullName evidence="2">Uncharacterized protein</fullName>
    </submittedName>
</protein>
<feature type="compositionally biased region" description="Basic and acidic residues" evidence="1">
    <location>
        <begin position="107"/>
        <end position="126"/>
    </location>
</feature>
<accession>A0ABN6FN70</accession>
<evidence type="ECO:0000256" key="1">
    <source>
        <dbReference type="SAM" id="MobiDB-lite"/>
    </source>
</evidence>
<sequence length="317" mass="34263">MVMGGEPHGGAHRVARVVVDVDGGARRRGEEGARVLGREAVGDREGEREVLLRPEDDDAAVVRDSRVPEGRRRGPGQRLGKLGEPGAVRAGGVDAVPRAADPGAEVGSRDREVGSPEREAGSCERDVGSWVFREPRRGTLDRIGGDLDRPFSERHHLDRAPEFCRESAERGAVRIGAQVHERGDHVPSAGRGAAGGIAVVRARRRALSQPRGVQLADRIQHGPPGREFVVDEDHGLGAGEPPGVAGDERVAGRVRVLLLEPPEWPHGRGDPRRVHVVRAEVLGNEVPQAGRSLGVPERCEVLAGREPVRRKRQDFRQ</sequence>
<evidence type="ECO:0000313" key="2">
    <source>
        <dbReference type="EMBL" id="BCT77859.1"/>
    </source>
</evidence>